<dbReference type="InterPro" id="IPR029058">
    <property type="entry name" value="AB_hydrolase_fold"/>
</dbReference>
<gene>
    <name evidence="1" type="ORF">AsFPU1_0004</name>
</gene>
<dbReference type="SUPFAM" id="SSF53474">
    <property type="entry name" value="alpha/beta-Hydrolases"/>
    <property type="match status" value="1"/>
</dbReference>
<keyword evidence="2" id="KW-1185">Reference proteome</keyword>
<dbReference type="RefSeq" id="WP_124974056.1">
    <property type="nucleotide sequence ID" value="NZ_BDQK01000001.1"/>
</dbReference>
<dbReference type="AlphaFoldDB" id="A0A401IBI5"/>
<evidence type="ECO:0000313" key="2">
    <source>
        <dbReference type="Proteomes" id="UP000287247"/>
    </source>
</evidence>
<dbReference type="Proteomes" id="UP000287247">
    <property type="component" value="Unassembled WGS sequence"/>
</dbReference>
<protein>
    <submittedName>
        <fullName evidence="1">Membrane protein</fullName>
    </submittedName>
</protein>
<organism evidence="1 2">
    <name type="scientific">Aphanothece sacrum FPU1</name>
    <dbReference type="NCBI Taxonomy" id="1920663"/>
    <lineage>
        <taxon>Bacteria</taxon>
        <taxon>Bacillati</taxon>
        <taxon>Cyanobacteriota</taxon>
        <taxon>Cyanophyceae</taxon>
        <taxon>Oscillatoriophycideae</taxon>
        <taxon>Chroococcales</taxon>
        <taxon>Aphanothecaceae</taxon>
        <taxon>Aphanothece</taxon>
    </lineage>
</organism>
<sequence length="564" mass="63745">MTSLADPGKLGEYKPKRIIYAAPELDFLNTNDLQDHCVFDNPIPGYETRRIDFCEVVNFDYSTDWKFSKKETPINGIFCLPEGDGPFPLAVIVHGNSNYKFNSAPGFLYLCDLLAYHGIIAASIDVSFISIRNNITIGQNGKVLGRAITVLEHLKQFRLWNQKDGHPLQNKVDLERCMIVGHSRGGEAVGHASVLNHQQSPIQFYKGKSPLAIDGSNGGLGPYNFGIQAVVALAPTDQSYRFPKLETILSDNYLVIQGSRDQDVKPFEGQLIYDRSHPLGSNDSTPSGIKSLLWIHKANHNYFNSVWEPEPNNIGGIISPDDQRKIAATYISAFAQATLLEKKEYLQLLQNYQYGIINEWLPKEITYVSQYQSHKRLVIQDFEESGIQPTISCSNKGSIIAEKIIVQVQQFLRFTSDKQKDPSYHLYQDTKGIRIDWTEFGGKYVLKFDDYLDAKEYDFLAFRVGQSFESNNTPDQKQDFTLMIHDTTQSISLPVSYLQSIPYPDVFENENNNPVTVLQTVFLPINQLSWQGINISQVTSLEFVFNITSSGTVYIDDIQLTNLV</sequence>
<accession>A0A401IBI5</accession>
<proteinExistence type="predicted"/>
<evidence type="ECO:0000313" key="1">
    <source>
        <dbReference type="EMBL" id="GBF78615.1"/>
    </source>
</evidence>
<name>A0A401IBI5_APHSA</name>
<dbReference type="EMBL" id="BDQK01000001">
    <property type="protein sequence ID" value="GBF78615.1"/>
    <property type="molecule type" value="Genomic_DNA"/>
</dbReference>
<reference evidence="2" key="1">
    <citation type="submission" date="2017-05" db="EMBL/GenBank/DDBJ databases">
        <title>Physiological properties and genetic analysis related to exopolysaccharide production of fresh-water unicellular cyanobacterium Aphanothece sacrum, Suizenji Nori, that has been cultured as a food source in Japan.</title>
        <authorList>
            <person name="Kanesaki Y."/>
            <person name="Yoshikawa S."/>
            <person name="Ohki K."/>
        </authorList>
    </citation>
    <scope>NUCLEOTIDE SEQUENCE [LARGE SCALE GENOMIC DNA]</scope>
    <source>
        <strain evidence="2">FPU1</strain>
    </source>
</reference>
<dbReference type="Gene3D" id="3.40.50.1820">
    <property type="entry name" value="alpha/beta hydrolase"/>
    <property type="match status" value="1"/>
</dbReference>
<dbReference type="OrthoDB" id="24847at2"/>
<comment type="caution">
    <text evidence="1">The sequence shown here is derived from an EMBL/GenBank/DDBJ whole genome shotgun (WGS) entry which is preliminary data.</text>
</comment>